<keyword evidence="4 17" id="KW-0813">Transport</keyword>
<dbReference type="OrthoDB" id="15478at2759"/>
<dbReference type="CDD" id="cd00879">
    <property type="entry name" value="Sar1"/>
    <property type="match status" value="1"/>
</dbReference>
<evidence type="ECO:0000256" key="13">
    <source>
        <dbReference type="PIRSR" id="PIRSR606687-1"/>
    </source>
</evidence>
<evidence type="ECO:0000256" key="9">
    <source>
        <dbReference type="ARBA" id="ARBA00022927"/>
    </source>
</evidence>
<feature type="binding site" evidence="14">
    <location>
        <position position="128"/>
    </location>
    <ligand>
        <name>GTP</name>
        <dbReference type="ChEBI" id="CHEBI:37565"/>
    </ligand>
</feature>
<protein>
    <recommendedName>
        <fullName evidence="22">Small COPII coat GTPase SAR1</fullName>
    </recommendedName>
</protein>
<feature type="binding site" evidence="13">
    <location>
        <position position="27"/>
    </location>
    <ligand>
        <name>Mg(2+)</name>
        <dbReference type="ChEBI" id="CHEBI:18420"/>
    </ligand>
</feature>
<feature type="binding site" evidence="16">
    <location>
        <position position="32"/>
    </location>
    <ligand>
        <name>Mg(2+)</name>
        <dbReference type="ChEBI" id="CHEBI:18420"/>
    </ligand>
</feature>
<evidence type="ECO:0000256" key="14">
    <source>
        <dbReference type="PIRSR" id="PIRSR606687-2"/>
    </source>
</evidence>
<keyword evidence="5 14" id="KW-0547">Nucleotide-binding</keyword>
<dbReference type="Gene3D" id="3.40.50.300">
    <property type="entry name" value="P-loop containing nucleotide triphosphate hydrolases"/>
    <property type="match status" value="1"/>
</dbReference>
<evidence type="ECO:0000256" key="4">
    <source>
        <dbReference type="ARBA" id="ARBA00022448"/>
    </source>
</evidence>
<gene>
    <name evidence="18" type="ORF">PBRA_003703</name>
    <name evidence="19" type="ORF">PLBR_LOCUS1439</name>
</gene>
<evidence type="ECO:0000256" key="10">
    <source>
        <dbReference type="ARBA" id="ARBA00023034"/>
    </source>
</evidence>
<evidence type="ECO:0000313" key="20">
    <source>
        <dbReference type="Proteomes" id="UP000039324"/>
    </source>
</evidence>
<dbReference type="GO" id="GO:0046872">
    <property type="term" value="F:metal ion binding"/>
    <property type="evidence" value="ECO:0007669"/>
    <property type="project" value="UniProtKB-KW"/>
</dbReference>
<keyword evidence="19" id="KW-0496">Mitochondrion</keyword>
<evidence type="ECO:0000256" key="1">
    <source>
        <dbReference type="ARBA" id="ARBA00004395"/>
    </source>
</evidence>
<feature type="binding site" evidence="15">
    <location>
        <position position="71"/>
    </location>
    <ligand>
        <name>GTP</name>
        <dbReference type="ChEBI" id="CHEBI:37565"/>
    </ligand>
</feature>
<name>A0A0G4III1_PLABS</name>
<feature type="binding site" evidence="14">
    <location>
        <position position="33"/>
    </location>
    <ligand>
        <name>GTP</name>
        <dbReference type="ChEBI" id="CHEBI:37565"/>
    </ligand>
</feature>
<dbReference type="NCBIfam" id="TIGR00231">
    <property type="entry name" value="small_GTP"/>
    <property type="match status" value="1"/>
</dbReference>
<feature type="binding site" evidence="14">
    <location>
        <position position="171"/>
    </location>
    <ligand>
        <name>GTP</name>
        <dbReference type="ChEBI" id="CHEBI:37565"/>
    </ligand>
</feature>
<geneLocation type="mitochondrion" evidence="19"/>
<dbReference type="Proteomes" id="UP000290189">
    <property type="component" value="Unassembled WGS sequence"/>
</dbReference>
<evidence type="ECO:0008006" key="22">
    <source>
        <dbReference type="Google" id="ProtNLM"/>
    </source>
</evidence>
<evidence type="ECO:0000313" key="19">
    <source>
        <dbReference type="EMBL" id="SPQ94224.1"/>
    </source>
</evidence>
<dbReference type="GO" id="GO:0005789">
    <property type="term" value="C:endoplasmic reticulum membrane"/>
    <property type="evidence" value="ECO:0007669"/>
    <property type="project" value="UniProtKB-SubCell"/>
</dbReference>
<keyword evidence="8 17" id="KW-0931">ER-Golgi transport</keyword>
<evidence type="ECO:0000313" key="18">
    <source>
        <dbReference type="EMBL" id="CEO94890.1"/>
    </source>
</evidence>
<feature type="binding site" evidence="14">
    <location>
        <position position="32"/>
    </location>
    <ligand>
        <name>GTP</name>
        <dbReference type="ChEBI" id="CHEBI:37565"/>
    </ligand>
</feature>
<evidence type="ECO:0000256" key="3">
    <source>
        <dbReference type="ARBA" id="ARBA00007507"/>
    </source>
</evidence>
<dbReference type="Pfam" id="PF00025">
    <property type="entry name" value="Arf"/>
    <property type="match status" value="1"/>
</dbReference>
<dbReference type="SUPFAM" id="SSF52540">
    <property type="entry name" value="P-loop containing nucleoside triphosphate hydrolases"/>
    <property type="match status" value="1"/>
</dbReference>
<dbReference type="InterPro" id="IPR005225">
    <property type="entry name" value="Small_GTP-bd"/>
</dbReference>
<dbReference type="InterPro" id="IPR006689">
    <property type="entry name" value="Small_GTPase_ARF/SAR"/>
</dbReference>
<evidence type="ECO:0000256" key="7">
    <source>
        <dbReference type="ARBA" id="ARBA00022824"/>
    </source>
</evidence>
<keyword evidence="20" id="KW-1185">Reference proteome</keyword>
<dbReference type="PANTHER" id="PTHR45684">
    <property type="entry name" value="RE74312P"/>
    <property type="match status" value="1"/>
</dbReference>
<sequence length="188" mass="21224">MFDWFFNILGSLGLYNKEARILFLGLDNAGKTTLTHMLANGKVASLEPTRHPQGEQIQIGNIRFKTFDMGGHHAARRLWADYFANVNGIVYMVDAVDRERFPESRAELAQLLSTESLMKVPFLILGNKIDRDGAASEDELRHELGLQNLTTGKEGRVGEGIRPIELFMCSVVRRSGYTQGFKWLSTYI</sequence>
<dbReference type="STRING" id="37360.A0A0G4III1"/>
<keyword evidence="12" id="KW-0472">Membrane</keyword>
<feature type="binding site" evidence="14">
    <location>
        <position position="28"/>
    </location>
    <ligand>
        <name>GTP</name>
        <dbReference type="ChEBI" id="CHEBI:37565"/>
    </ligand>
</feature>
<dbReference type="OMA" id="GLWNKHG"/>
<feature type="binding site" evidence="14">
    <location>
        <position position="31"/>
    </location>
    <ligand>
        <name>GTP</name>
        <dbReference type="ChEBI" id="CHEBI:37565"/>
    </ligand>
</feature>
<dbReference type="GO" id="GO:0005525">
    <property type="term" value="F:GTP binding"/>
    <property type="evidence" value="ECO:0007669"/>
    <property type="project" value="UniProtKB-KW"/>
</dbReference>
<proteinExistence type="inferred from homology"/>
<evidence type="ECO:0000256" key="11">
    <source>
        <dbReference type="ARBA" id="ARBA00023134"/>
    </source>
</evidence>
<dbReference type="GO" id="GO:0006886">
    <property type="term" value="P:intracellular protein transport"/>
    <property type="evidence" value="ECO:0007669"/>
    <property type="project" value="InterPro"/>
</dbReference>
<keyword evidence="13" id="KW-0460">Magnesium</keyword>
<feature type="binding site" evidence="14">
    <location>
        <position position="127"/>
    </location>
    <ligand>
        <name>GTP</name>
        <dbReference type="ChEBI" id="CHEBI:37565"/>
    </ligand>
</feature>
<feature type="binding site" evidence="14">
    <location>
        <position position="130"/>
    </location>
    <ligand>
        <name>GTP</name>
        <dbReference type="ChEBI" id="CHEBI:37565"/>
    </ligand>
</feature>
<evidence type="ECO:0000256" key="2">
    <source>
        <dbReference type="ARBA" id="ARBA00004406"/>
    </source>
</evidence>
<evidence type="ECO:0000256" key="6">
    <source>
        <dbReference type="ARBA" id="ARBA00022801"/>
    </source>
</evidence>
<reference evidence="18 20" key="1">
    <citation type="submission" date="2015-02" db="EMBL/GenBank/DDBJ databases">
        <authorList>
            <person name="Chooi Y.-H."/>
        </authorList>
    </citation>
    <scope>NUCLEOTIDE SEQUENCE [LARGE SCALE GENOMIC DNA]</scope>
    <source>
        <strain evidence="18">E3</strain>
    </source>
</reference>
<keyword evidence="13" id="KW-0479">Metal-binding</keyword>
<dbReference type="SMART" id="SM00178">
    <property type="entry name" value="SAR"/>
    <property type="match status" value="1"/>
</dbReference>
<dbReference type="FunFam" id="3.40.50.300:FF:000161">
    <property type="entry name" value="Small COPII coat GTPase"/>
    <property type="match status" value="1"/>
</dbReference>
<feature type="binding site" evidence="15">
    <location>
        <begin position="127"/>
        <end position="130"/>
    </location>
    <ligand>
        <name>GTP</name>
        <dbReference type="ChEBI" id="CHEBI:37565"/>
    </ligand>
</feature>
<dbReference type="SMART" id="SM00177">
    <property type="entry name" value="ARF"/>
    <property type="match status" value="1"/>
</dbReference>
<dbReference type="PROSITE" id="PS51422">
    <property type="entry name" value="SAR1"/>
    <property type="match status" value="1"/>
</dbReference>
<reference evidence="19 21" key="2">
    <citation type="submission" date="2018-03" db="EMBL/GenBank/DDBJ databases">
        <authorList>
            <person name="Fogelqvist J."/>
        </authorList>
    </citation>
    <scope>NUCLEOTIDE SEQUENCE [LARGE SCALE GENOMIC DNA]</scope>
</reference>
<dbReference type="InterPro" id="IPR027417">
    <property type="entry name" value="P-loop_NTPase"/>
</dbReference>
<dbReference type="EMBL" id="OVEO01000002">
    <property type="protein sequence ID" value="SPQ94224.1"/>
    <property type="molecule type" value="Genomic_DNA"/>
</dbReference>
<evidence type="ECO:0000256" key="15">
    <source>
        <dbReference type="PIRSR" id="PIRSR606689-1"/>
    </source>
</evidence>
<dbReference type="GO" id="GO:0000139">
    <property type="term" value="C:Golgi membrane"/>
    <property type="evidence" value="ECO:0007669"/>
    <property type="project" value="UniProtKB-SubCell"/>
</dbReference>
<evidence type="ECO:0000256" key="12">
    <source>
        <dbReference type="ARBA" id="ARBA00023136"/>
    </source>
</evidence>
<keyword evidence="11 15" id="KW-0342">GTP-binding</keyword>
<dbReference type="PRINTS" id="PR00328">
    <property type="entry name" value="SAR1GTPBP"/>
</dbReference>
<dbReference type="GO" id="GO:0016192">
    <property type="term" value="P:vesicle-mediated transport"/>
    <property type="evidence" value="ECO:0007669"/>
    <property type="project" value="UniProtKB-KW"/>
</dbReference>
<keyword evidence="6" id="KW-0378">Hydrolase</keyword>
<evidence type="ECO:0000256" key="16">
    <source>
        <dbReference type="PIRSR" id="PIRSR606689-2"/>
    </source>
</evidence>
<keyword evidence="9 17" id="KW-0653">Protein transport</keyword>
<evidence type="ECO:0000256" key="17">
    <source>
        <dbReference type="RuleBase" id="RU003926"/>
    </source>
</evidence>
<dbReference type="GO" id="GO:0003924">
    <property type="term" value="F:GTPase activity"/>
    <property type="evidence" value="ECO:0007669"/>
    <property type="project" value="InterPro"/>
</dbReference>
<comment type="similarity">
    <text evidence="3 17">Belongs to the small GTPase superfamily. SAR1 family.</text>
</comment>
<evidence type="ECO:0000256" key="8">
    <source>
        <dbReference type="ARBA" id="ARBA00022892"/>
    </source>
</evidence>
<comment type="subcellular location">
    <subcellularLocation>
        <location evidence="2">Endoplasmic reticulum membrane</location>
        <topology evidence="2">Peripheral membrane protein</topology>
    </subcellularLocation>
    <subcellularLocation>
        <location evidence="1">Golgi apparatus membrane</location>
        <topology evidence="1">Peripheral membrane protein</topology>
    </subcellularLocation>
</comment>
<feature type="binding site" evidence="14">
    <location>
        <position position="30"/>
    </location>
    <ligand>
        <name>GTP</name>
        <dbReference type="ChEBI" id="CHEBI:37565"/>
    </ligand>
</feature>
<feature type="binding site" evidence="16">
    <location>
        <position position="49"/>
    </location>
    <ligand>
        <name>Mg(2+)</name>
        <dbReference type="ChEBI" id="CHEBI:18420"/>
    </ligand>
</feature>
<dbReference type="EMBL" id="CDSF01000002">
    <property type="protein sequence ID" value="CEO94890.1"/>
    <property type="molecule type" value="Genomic_DNA"/>
</dbReference>
<accession>A0A0G4III1</accession>
<dbReference type="Proteomes" id="UP000039324">
    <property type="component" value="Unassembled WGS sequence"/>
</dbReference>
<dbReference type="InterPro" id="IPR006687">
    <property type="entry name" value="Small_GTPase_SAR1"/>
</dbReference>
<keyword evidence="10 17" id="KW-0333">Golgi apparatus</keyword>
<dbReference type="PROSITE" id="PS51417">
    <property type="entry name" value="ARF"/>
    <property type="match status" value="1"/>
</dbReference>
<dbReference type="AlphaFoldDB" id="A0A0G4III1"/>
<feature type="binding site" evidence="14">
    <location>
        <position position="172"/>
    </location>
    <ligand>
        <name>GTP</name>
        <dbReference type="ChEBI" id="CHEBI:37565"/>
    </ligand>
</feature>
<feature type="binding site" evidence="15">
    <location>
        <begin position="25"/>
        <end position="32"/>
    </location>
    <ligand>
        <name>GTP</name>
        <dbReference type="ChEBI" id="CHEBI:37565"/>
    </ligand>
</feature>
<evidence type="ECO:0000256" key="5">
    <source>
        <dbReference type="ARBA" id="ARBA00022741"/>
    </source>
</evidence>
<evidence type="ECO:0000313" key="21">
    <source>
        <dbReference type="Proteomes" id="UP000290189"/>
    </source>
</evidence>
<keyword evidence="7 17" id="KW-0256">Endoplasmic reticulum</keyword>
<organism evidence="18 20">
    <name type="scientific">Plasmodiophora brassicae</name>
    <name type="common">Clubroot disease agent</name>
    <dbReference type="NCBI Taxonomy" id="37360"/>
    <lineage>
        <taxon>Eukaryota</taxon>
        <taxon>Sar</taxon>
        <taxon>Rhizaria</taxon>
        <taxon>Endomyxa</taxon>
        <taxon>Phytomyxea</taxon>
        <taxon>Plasmodiophorida</taxon>
        <taxon>Plasmodiophoridae</taxon>
        <taxon>Plasmodiophora</taxon>
    </lineage>
</organism>